<protein>
    <submittedName>
        <fullName evidence="1">Uncharacterized protein</fullName>
    </submittedName>
</protein>
<dbReference type="AlphaFoldDB" id="A0A7W6FW82"/>
<dbReference type="RefSeq" id="WP_090966119.1">
    <property type="nucleotide sequence ID" value="NZ_FOOA01000025.1"/>
</dbReference>
<sequence length="279" mass="28258">MSDNVPILEPTSGNTPTGYVQSLSAAKQVGGANGPKHQRVQPTYEDASGAQLDVKESTGLPVQVADGKVASIGAMADAAANAGNVGGARSVISLLKAIAAWALAPVLAAGEAHLGQVGGETAIAGNSFTRPADTTPYVLGDLIANNVAAASVVPVDLTVARKNAGTGRIPRARLTRSKPESGAFRIHLFRAAPTVQSASGDNLAISTDGALNYLGAFDVTTDRVFSDGAKGFGVPVTGAYIAFETGAATQKLYALLEARGAVTPASAETFTIALEVDRD</sequence>
<proteinExistence type="predicted"/>
<reference evidence="1 2" key="1">
    <citation type="submission" date="2020-08" db="EMBL/GenBank/DDBJ databases">
        <title>Genomic Encyclopedia of Type Strains, Phase IV (KMG-IV): sequencing the most valuable type-strain genomes for metagenomic binning, comparative biology and taxonomic classification.</title>
        <authorList>
            <person name="Goeker M."/>
        </authorList>
    </citation>
    <scope>NUCLEOTIDE SEQUENCE [LARGE SCALE GENOMIC DNA]</scope>
    <source>
        <strain evidence="1 2">DSM 25024</strain>
    </source>
</reference>
<dbReference type="EMBL" id="JACIDO010000013">
    <property type="protein sequence ID" value="MBB3937953.1"/>
    <property type="molecule type" value="Genomic_DNA"/>
</dbReference>
<evidence type="ECO:0000313" key="2">
    <source>
        <dbReference type="Proteomes" id="UP000531216"/>
    </source>
</evidence>
<name>A0A7W6FW82_9HYPH</name>
<dbReference type="Proteomes" id="UP000531216">
    <property type="component" value="Unassembled WGS sequence"/>
</dbReference>
<dbReference type="OrthoDB" id="8446630at2"/>
<evidence type="ECO:0000313" key="1">
    <source>
        <dbReference type="EMBL" id="MBB3937953.1"/>
    </source>
</evidence>
<organism evidence="1 2">
    <name type="scientific">Aureimonas phyllosphaerae</name>
    <dbReference type="NCBI Taxonomy" id="1166078"/>
    <lineage>
        <taxon>Bacteria</taxon>
        <taxon>Pseudomonadati</taxon>
        <taxon>Pseudomonadota</taxon>
        <taxon>Alphaproteobacteria</taxon>
        <taxon>Hyphomicrobiales</taxon>
        <taxon>Aurantimonadaceae</taxon>
        <taxon>Aureimonas</taxon>
    </lineage>
</organism>
<gene>
    <name evidence="1" type="ORF">GGR05_004122</name>
</gene>
<comment type="caution">
    <text evidence="1">The sequence shown here is derived from an EMBL/GenBank/DDBJ whole genome shotgun (WGS) entry which is preliminary data.</text>
</comment>
<keyword evidence="2" id="KW-1185">Reference proteome</keyword>
<accession>A0A7W6FW82</accession>